<dbReference type="AlphaFoldDB" id="A0AAU7S553"/>
<feature type="compositionally biased region" description="Polar residues" evidence="4">
    <location>
        <begin position="63"/>
        <end position="74"/>
    </location>
</feature>
<reference evidence="7" key="1">
    <citation type="submission" date="2024-06" db="EMBL/GenBank/DDBJ databases">
        <authorList>
            <person name="Li T."/>
            <person name="Gao R."/>
        </authorList>
    </citation>
    <scope>NUCLEOTIDE SEQUENCE</scope>
    <source>
        <strain evidence="7">ZPR3</strain>
        <plasmid evidence="7">unnamed2</plasmid>
    </source>
</reference>
<keyword evidence="7" id="KW-0067">ATP-binding</keyword>
<feature type="transmembrane region" description="Helical" evidence="5">
    <location>
        <begin position="257"/>
        <end position="278"/>
    </location>
</feature>
<dbReference type="CDD" id="cd16917">
    <property type="entry name" value="HATPase_UhpB-NarQ-NarX-like"/>
    <property type="match status" value="1"/>
</dbReference>
<keyword evidence="5" id="KW-1133">Transmembrane helix</keyword>
<dbReference type="InterPro" id="IPR050482">
    <property type="entry name" value="Sensor_HK_TwoCompSys"/>
</dbReference>
<evidence type="ECO:0000256" key="1">
    <source>
        <dbReference type="ARBA" id="ARBA00022679"/>
    </source>
</evidence>
<keyword evidence="7" id="KW-0547">Nucleotide-binding</keyword>
<evidence type="ECO:0000256" key="2">
    <source>
        <dbReference type="ARBA" id="ARBA00022777"/>
    </source>
</evidence>
<keyword evidence="7" id="KW-0614">Plasmid</keyword>
<evidence type="ECO:0000256" key="3">
    <source>
        <dbReference type="ARBA" id="ARBA00023012"/>
    </source>
</evidence>
<geneLocation type="plasmid" evidence="7">
    <name>unnamed2</name>
</geneLocation>
<keyword evidence="3" id="KW-0902">Two-component regulatory system</keyword>
<keyword evidence="5" id="KW-0472">Membrane</keyword>
<feature type="transmembrane region" description="Helical" evidence="5">
    <location>
        <begin position="290"/>
        <end position="306"/>
    </location>
</feature>
<dbReference type="Pfam" id="PF02518">
    <property type="entry name" value="HATPase_c"/>
    <property type="match status" value="1"/>
</dbReference>
<dbReference type="RefSeq" id="WP_349962576.1">
    <property type="nucleotide sequence ID" value="NZ_CP157962.1"/>
</dbReference>
<proteinExistence type="predicted"/>
<feature type="transmembrane region" description="Helical" evidence="5">
    <location>
        <begin position="375"/>
        <end position="395"/>
    </location>
</feature>
<dbReference type="EMBL" id="CP157962">
    <property type="protein sequence ID" value="XBT97465.1"/>
    <property type="molecule type" value="Genomic_DNA"/>
</dbReference>
<evidence type="ECO:0000256" key="5">
    <source>
        <dbReference type="SAM" id="Phobius"/>
    </source>
</evidence>
<feature type="domain" description="Histidine kinase/HSP90-like ATPase" evidence="6">
    <location>
        <begin position="538"/>
        <end position="637"/>
    </location>
</feature>
<dbReference type="PANTHER" id="PTHR24421:SF58">
    <property type="entry name" value="SIGNAL TRANSDUCTION HISTIDINE-PROTEIN KINASE_PHOSPHATASE UHPB"/>
    <property type="match status" value="1"/>
</dbReference>
<dbReference type="InterPro" id="IPR036890">
    <property type="entry name" value="HATPase_C_sf"/>
</dbReference>
<sequence>MTTNVGVRSHINWHFAMVVSIIAVVAIVPFVIVWMIPSHALHQWRLEAPELTLLPHDKIGGSDRSSSGTPQEMPTTLPDPWNKSHPGFGGIGRYRFHVKVEQGALADRALYIPRVSNRGGVTINGVSLAESPSGDSASWRWNRPLYLTIPAETLHPGDNEIVISVTGVANSRAGLSESYFGPKDPLHQAYRLRWLFQVDLLGVANLTVIVLAIPLLFSWLRDPAASANYGLFSAGSILFGLRNFHGFLDFLPMSIEYWWPLVSASLGWSLGFIWVFLLRFSDCRWPRFEAALTMFTIAGSIVLFLIPTDHFMALSPWLWYVPELLIGLFCVGVFTYRAISKPTLHRIILLSGVLGQIGPAVHDVLWIGGVGSFSSMLWMALSFPVTLILTSVLLADDMARTRAALSSVNKVLEARVAAARQDLEVLYESRRVTEREAIGTEERLRLMRDMHDGVGTRLSLLLSGLTQGEISTHEVEDAVRASLEELHLLLDARGPSTVTLIDALANLRYRLGPRLTAVGVETRWEIGPEAEDLVLSAEATLHVLRIIQECITNSVRHGQAKIVTLKIMCPNKVSRNSDLSSCVVLVIDDGIGIDNATAATKGGGRGLVNIKARADALGGTFTLHSNTAGTVARLSLS</sequence>
<feature type="transmembrane region" description="Helical" evidence="5">
    <location>
        <begin position="200"/>
        <end position="220"/>
    </location>
</feature>
<keyword evidence="5" id="KW-0812">Transmembrane</keyword>
<evidence type="ECO:0000313" key="7">
    <source>
        <dbReference type="EMBL" id="XBT97465.1"/>
    </source>
</evidence>
<feature type="region of interest" description="Disordered" evidence="4">
    <location>
        <begin position="57"/>
        <end position="82"/>
    </location>
</feature>
<dbReference type="PANTHER" id="PTHR24421">
    <property type="entry name" value="NITRATE/NITRITE SENSOR PROTEIN NARX-RELATED"/>
    <property type="match status" value="1"/>
</dbReference>
<feature type="transmembrane region" description="Helical" evidence="5">
    <location>
        <begin position="348"/>
        <end position="369"/>
    </location>
</feature>
<dbReference type="GO" id="GO:0016301">
    <property type="term" value="F:kinase activity"/>
    <property type="evidence" value="ECO:0007669"/>
    <property type="project" value="UniProtKB-KW"/>
</dbReference>
<keyword evidence="1" id="KW-0808">Transferase</keyword>
<dbReference type="GO" id="GO:0000160">
    <property type="term" value="P:phosphorelay signal transduction system"/>
    <property type="evidence" value="ECO:0007669"/>
    <property type="project" value="UniProtKB-KW"/>
</dbReference>
<dbReference type="InterPro" id="IPR003594">
    <property type="entry name" value="HATPase_dom"/>
</dbReference>
<keyword evidence="2" id="KW-0418">Kinase</keyword>
<feature type="transmembrane region" description="Helical" evidence="5">
    <location>
        <begin position="318"/>
        <end position="336"/>
    </location>
</feature>
<name>A0AAU7S553_9HYPH</name>
<dbReference type="SMART" id="SM00387">
    <property type="entry name" value="HATPase_c"/>
    <property type="match status" value="1"/>
</dbReference>
<dbReference type="SUPFAM" id="SSF55874">
    <property type="entry name" value="ATPase domain of HSP90 chaperone/DNA topoisomerase II/histidine kinase"/>
    <property type="match status" value="1"/>
</dbReference>
<feature type="transmembrane region" description="Helical" evidence="5">
    <location>
        <begin position="12"/>
        <end position="36"/>
    </location>
</feature>
<accession>A0AAU7S553</accession>
<dbReference type="Gene3D" id="3.30.565.10">
    <property type="entry name" value="Histidine kinase-like ATPase, C-terminal domain"/>
    <property type="match status" value="1"/>
</dbReference>
<evidence type="ECO:0000259" key="6">
    <source>
        <dbReference type="SMART" id="SM00387"/>
    </source>
</evidence>
<organism evidence="7">
    <name type="scientific">Rhizobium sp. ZPR3</name>
    <dbReference type="NCBI Taxonomy" id="3158967"/>
    <lineage>
        <taxon>Bacteria</taxon>
        <taxon>Pseudomonadati</taxon>
        <taxon>Pseudomonadota</taxon>
        <taxon>Alphaproteobacteria</taxon>
        <taxon>Hyphomicrobiales</taxon>
        <taxon>Rhizobiaceae</taxon>
        <taxon>Rhizobium/Agrobacterium group</taxon>
        <taxon>Rhizobium</taxon>
    </lineage>
</organism>
<dbReference type="GO" id="GO:0005524">
    <property type="term" value="F:ATP binding"/>
    <property type="evidence" value="ECO:0007669"/>
    <property type="project" value="UniProtKB-KW"/>
</dbReference>
<dbReference type="Gene3D" id="1.20.5.1930">
    <property type="match status" value="1"/>
</dbReference>
<gene>
    <name evidence="7" type="ORF">ABM479_29830</name>
</gene>
<evidence type="ECO:0000256" key="4">
    <source>
        <dbReference type="SAM" id="MobiDB-lite"/>
    </source>
</evidence>
<protein>
    <submittedName>
        <fullName evidence="7">ATP-binding protein</fullName>
    </submittedName>
</protein>